<dbReference type="AlphaFoldDB" id="A0A7W7QFQ8"/>
<organism evidence="1 2">
    <name type="scientific">Actinophytocola algeriensis</name>
    <dbReference type="NCBI Taxonomy" id="1768010"/>
    <lineage>
        <taxon>Bacteria</taxon>
        <taxon>Bacillati</taxon>
        <taxon>Actinomycetota</taxon>
        <taxon>Actinomycetes</taxon>
        <taxon>Pseudonocardiales</taxon>
        <taxon>Pseudonocardiaceae</taxon>
    </lineage>
</organism>
<comment type="caution">
    <text evidence="1">The sequence shown here is derived from an EMBL/GenBank/DDBJ whole genome shotgun (WGS) entry which is preliminary data.</text>
</comment>
<gene>
    <name evidence="1" type="ORF">FHR82_008786</name>
</gene>
<evidence type="ECO:0000313" key="2">
    <source>
        <dbReference type="Proteomes" id="UP000520767"/>
    </source>
</evidence>
<sequence>MPPFRWDLVTPDQLGSLLDDVEEPRLWFLDELVACAAKVLARCGDARLVFVGRSLDSMFDLLSGAMPDRVTRLPLSLAGLTEAHTPRAREVLIEHGLTPSALAREAITFVDVVSQGSTFSRLFSLFDNWIVDTREPWDVIRRHLRFVGITWARKTSPNTWRWQQHADWTGRLPARAVVNVSMRDVVWSHVADHQAKLTRSFRPSAWFADEDGPDRGERTRQALAEAVALVAYGRSRGGRRAIARATDGEPALRESWLRSLVAGLVR</sequence>
<dbReference type="RefSeq" id="WP_311771568.1">
    <property type="nucleotide sequence ID" value="NZ_JACHJQ010000014.1"/>
</dbReference>
<proteinExistence type="predicted"/>
<dbReference type="Proteomes" id="UP000520767">
    <property type="component" value="Unassembled WGS sequence"/>
</dbReference>
<evidence type="ECO:0000313" key="1">
    <source>
        <dbReference type="EMBL" id="MBB4912514.1"/>
    </source>
</evidence>
<protein>
    <submittedName>
        <fullName evidence="1">Uncharacterized protein</fullName>
    </submittedName>
</protein>
<keyword evidence="2" id="KW-1185">Reference proteome</keyword>
<accession>A0A7W7QFQ8</accession>
<dbReference type="EMBL" id="JACHJQ010000014">
    <property type="protein sequence ID" value="MBB4912514.1"/>
    <property type="molecule type" value="Genomic_DNA"/>
</dbReference>
<name>A0A7W7QFQ8_9PSEU</name>
<reference evidence="1 2" key="1">
    <citation type="submission" date="2020-08" db="EMBL/GenBank/DDBJ databases">
        <title>Genomic Encyclopedia of Type Strains, Phase III (KMG-III): the genomes of soil and plant-associated and newly described type strains.</title>
        <authorList>
            <person name="Whitman W."/>
        </authorList>
    </citation>
    <scope>NUCLEOTIDE SEQUENCE [LARGE SCALE GENOMIC DNA]</scope>
    <source>
        <strain evidence="1 2">CECT 8960</strain>
    </source>
</reference>